<dbReference type="InterPro" id="IPR011059">
    <property type="entry name" value="Metal-dep_hydrolase_composite"/>
</dbReference>
<organism evidence="10 11">
    <name type="scientific">Propioniciclava soli</name>
    <dbReference type="NCBI Taxonomy" id="2775081"/>
    <lineage>
        <taxon>Bacteria</taxon>
        <taxon>Bacillati</taxon>
        <taxon>Actinomycetota</taxon>
        <taxon>Actinomycetes</taxon>
        <taxon>Propionibacteriales</taxon>
        <taxon>Propionibacteriaceae</taxon>
        <taxon>Propioniciclava</taxon>
    </lineage>
</organism>
<gene>
    <name evidence="10" type="primary">allB</name>
    <name evidence="10" type="ORF">PCC79_06000</name>
</gene>
<dbReference type="GO" id="GO:0004038">
    <property type="term" value="F:allantoinase activity"/>
    <property type="evidence" value="ECO:0007669"/>
    <property type="project" value="UniProtKB-EC"/>
</dbReference>
<evidence type="ECO:0000313" key="11">
    <source>
        <dbReference type="Proteomes" id="UP001434337"/>
    </source>
</evidence>
<comment type="similarity">
    <text evidence="3">Belongs to the metallo-dependent hydrolases superfamily. Allantoinase family.</text>
</comment>
<dbReference type="InterPro" id="IPR017593">
    <property type="entry name" value="Allantoinase"/>
</dbReference>
<keyword evidence="11" id="KW-1185">Reference proteome</keyword>
<dbReference type="EC" id="3.5.2.5" evidence="5"/>
<evidence type="ECO:0000256" key="5">
    <source>
        <dbReference type="ARBA" id="ARBA00012863"/>
    </source>
</evidence>
<evidence type="ECO:0000256" key="7">
    <source>
        <dbReference type="ARBA" id="ARBA00022801"/>
    </source>
</evidence>
<comment type="pathway">
    <text evidence="2">Nitrogen metabolism; (S)-allantoin degradation; allantoate from (S)-allantoin: step 1/1.</text>
</comment>
<dbReference type="InterPro" id="IPR006680">
    <property type="entry name" value="Amidohydro-rel"/>
</dbReference>
<dbReference type="Pfam" id="PF01979">
    <property type="entry name" value="Amidohydro_1"/>
    <property type="match status" value="1"/>
</dbReference>
<comment type="subunit">
    <text evidence="4">Homotetramer.</text>
</comment>
<dbReference type="InterPro" id="IPR032466">
    <property type="entry name" value="Metal_Hydrolase"/>
</dbReference>
<comment type="cofactor">
    <cofactor evidence="1">
        <name>Zn(2+)</name>
        <dbReference type="ChEBI" id="CHEBI:29105"/>
    </cofactor>
</comment>
<dbReference type="Proteomes" id="UP001434337">
    <property type="component" value="Chromosome"/>
</dbReference>
<accession>A0ABZ3CC79</accession>
<dbReference type="PANTHER" id="PTHR43668">
    <property type="entry name" value="ALLANTOINASE"/>
    <property type="match status" value="1"/>
</dbReference>
<evidence type="ECO:0000313" key="10">
    <source>
        <dbReference type="EMBL" id="WZW99746.1"/>
    </source>
</evidence>
<dbReference type="EMBL" id="CP115965">
    <property type="protein sequence ID" value="WZW99746.1"/>
    <property type="molecule type" value="Genomic_DNA"/>
</dbReference>
<evidence type="ECO:0000256" key="8">
    <source>
        <dbReference type="ARBA" id="ARBA00022833"/>
    </source>
</evidence>
<dbReference type="PANTHER" id="PTHR43668:SF2">
    <property type="entry name" value="ALLANTOINASE"/>
    <property type="match status" value="1"/>
</dbReference>
<evidence type="ECO:0000256" key="4">
    <source>
        <dbReference type="ARBA" id="ARBA00011881"/>
    </source>
</evidence>
<keyword evidence="7 10" id="KW-0378">Hydrolase</keyword>
<dbReference type="RefSeq" id="WP_232549710.1">
    <property type="nucleotide sequence ID" value="NZ_CP115965.1"/>
</dbReference>
<dbReference type="Gene3D" id="3.20.20.140">
    <property type="entry name" value="Metal-dependent hydrolases"/>
    <property type="match status" value="1"/>
</dbReference>
<evidence type="ECO:0000259" key="9">
    <source>
        <dbReference type="Pfam" id="PF01979"/>
    </source>
</evidence>
<dbReference type="SUPFAM" id="SSF51556">
    <property type="entry name" value="Metallo-dependent hydrolases"/>
    <property type="match status" value="1"/>
</dbReference>
<dbReference type="NCBIfam" id="TIGR03178">
    <property type="entry name" value="allantoinase"/>
    <property type="match status" value="1"/>
</dbReference>
<evidence type="ECO:0000256" key="3">
    <source>
        <dbReference type="ARBA" id="ARBA00010368"/>
    </source>
</evidence>
<dbReference type="InterPro" id="IPR050138">
    <property type="entry name" value="DHOase/Allantoinase_Hydrolase"/>
</dbReference>
<keyword evidence="6" id="KW-0479">Metal-binding</keyword>
<proteinExistence type="inferred from homology"/>
<evidence type="ECO:0000256" key="2">
    <source>
        <dbReference type="ARBA" id="ARBA00004968"/>
    </source>
</evidence>
<reference evidence="10 11" key="1">
    <citation type="journal article" date="2023" name="Environ Microbiome">
        <title>A coral-associated actinobacterium mitigates coral bleaching under heat stress.</title>
        <authorList>
            <person name="Li J."/>
            <person name="Zou Y."/>
            <person name="Li Q."/>
            <person name="Zhang J."/>
            <person name="Bourne D.G."/>
            <person name="Lyu Y."/>
            <person name="Liu C."/>
            <person name="Zhang S."/>
        </authorList>
    </citation>
    <scope>NUCLEOTIDE SEQUENCE [LARGE SCALE GENOMIC DNA]</scope>
    <source>
        <strain evidence="10 11">SCSIO 13291</strain>
    </source>
</reference>
<dbReference type="SUPFAM" id="SSF51338">
    <property type="entry name" value="Composite domain of metallo-dependent hydrolases"/>
    <property type="match status" value="1"/>
</dbReference>
<evidence type="ECO:0000256" key="1">
    <source>
        <dbReference type="ARBA" id="ARBA00001947"/>
    </source>
</evidence>
<protein>
    <recommendedName>
        <fullName evidence="5">allantoinase</fullName>
        <ecNumber evidence="5">3.5.2.5</ecNumber>
    </recommendedName>
</protein>
<sequence length="462" mass="48554">MRKIFRAEQTLVGGRLVPADVEVDTASGSITAVRTGDERDAALARDARMDAGHDASGALVVNAPDGTLLLPACVDTHVHVNEPGRTSWEGFASATEAAAYGGIATLVDMPLNSIPPTVDTDALAVKRAVAAGQIFTDVGMWGGAVPGNLGRLEALWDDGVYGFKCFLVDSGVPEFAPLAPDAFDAAMAEIAGFDGLMIVHAEDPDVLGAVPPWSSRHYADFVDSRPDEAEVRAVRTVIEAVRRHGTRAHILHVSSARALEPIATAKAEGLPLTAETCPHYLVFDAQAVPDGAAEFKCCPPIRDPGNREELWAGLVDGVLDCVVSDHSPSTLEEKTRGGGDLAQAWGGVSSVQVTFPTMVDAAAQRGLGIETVSRWMSAGPARVAGLTGKGDLAAGMDADLIWYSPGRSIAIDGSRLAHRNKLSAYSGRVLSGSVSRTVRAGRTVFDGHDLAEPDGRILRRGR</sequence>
<keyword evidence="8" id="KW-0862">Zinc</keyword>
<feature type="domain" description="Amidohydrolase-related" evidence="9">
    <location>
        <begin position="69"/>
        <end position="444"/>
    </location>
</feature>
<evidence type="ECO:0000256" key="6">
    <source>
        <dbReference type="ARBA" id="ARBA00022723"/>
    </source>
</evidence>
<dbReference type="Gene3D" id="2.30.40.10">
    <property type="entry name" value="Urease, subunit C, domain 1"/>
    <property type="match status" value="1"/>
</dbReference>
<name>A0ABZ3CC79_9ACTN</name>